<sequence>MKNNYFIDTIELTYHTTFEYITEKLGTVPKKCVKKGEFYYPTSLEANRSGIDMRTRKCSKGERHRKGENYKIVLRIATGKIPYFKDEVKHVEMRDDLDKMIYYVNEFIKFRMPDLDINDFELTRIDITKDIHKVPETVIKEYIMLMRRMFVPDKFELNEQLEKNTKDFRREDSFNALMKKGNTSIAEFVVYNKARAAIDQDLTDTELEYYKNTMRLELRCYKSYIRKMAYETTTIEILRHMFERRSYFIEREFYRIFDVEERTQSFLNIYWLKKYIKRSIDGKPKHKKYMIDLSTILDRDSLPNITDARLIYCDSHSSSLGVMNWFDDIHISPVTIKNKDYPFLQSLSSALGFNDPTPTDTRLYEYLLKRTRNRKFYLNASDNYYEFEGVPRCEQEEC</sequence>
<dbReference type="AlphaFoldDB" id="A0AAE3IHU3"/>
<evidence type="ECO:0000313" key="2">
    <source>
        <dbReference type="Proteomes" id="UP001208131"/>
    </source>
</evidence>
<evidence type="ECO:0000313" key="1">
    <source>
        <dbReference type="EMBL" id="MCU6705729.1"/>
    </source>
</evidence>
<keyword evidence="2" id="KW-1185">Reference proteome</keyword>
<dbReference type="RefSeq" id="WP_267301005.1">
    <property type="nucleotide sequence ID" value="NZ_JAOQJZ010000006.1"/>
</dbReference>
<dbReference type="Proteomes" id="UP001208131">
    <property type="component" value="Unassembled WGS sequence"/>
</dbReference>
<dbReference type="EMBL" id="JAOQJZ010000006">
    <property type="protein sequence ID" value="MCU6705729.1"/>
    <property type="molecule type" value="Genomic_DNA"/>
</dbReference>
<proteinExistence type="predicted"/>
<comment type="caution">
    <text evidence="1">The sequence shown here is derived from an EMBL/GenBank/DDBJ whole genome shotgun (WGS) entry which is preliminary data.</text>
</comment>
<gene>
    <name evidence="1" type="ORF">OCV57_07315</name>
</gene>
<organism evidence="1 2">
    <name type="scientific">Hominimerdicola aceti</name>
    <dbReference type="NCBI Taxonomy" id="2981726"/>
    <lineage>
        <taxon>Bacteria</taxon>
        <taxon>Bacillati</taxon>
        <taxon>Bacillota</taxon>
        <taxon>Clostridia</taxon>
        <taxon>Eubacteriales</taxon>
        <taxon>Oscillospiraceae</taxon>
        <taxon>Hominimerdicola</taxon>
    </lineage>
</organism>
<accession>A0AAE3IHU3</accession>
<protein>
    <submittedName>
        <fullName evidence="1">Uncharacterized protein</fullName>
    </submittedName>
</protein>
<reference evidence="1 2" key="1">
    <citation type="journal article" date="2021" name="ISME Commun">
        <title>Automated analysis of genomic sequences facilitates high-throughput and comprehensive description of bacteria.</title>
        <authorList>
            <person name="Hitch T.C.A."/>
        </authorList>
    </citation>
    <scope>NUCLEOTIDE SEQUENCE [LARGE SCALE GENOMIC DNA]</scope>
    <source>
        <strain evidence="1 2">Sanger_31</strain>
    </source>
</reference>
<name>A0AAE3IHU3_9FIRM</name>